<protein>
    <submittedName>
        <fullName evidence="2">Uncharacterized protein</fullName>
    </submittedName>
</protein>
<proteinExistence type="predicted"/>
<dbReference type="Proteomes" id="UP001302349">
    <property type="component" value="Chromosome"/>
</dbReference>
<feature type="signal peptide" evidence="1">
    <location>
        <begin position="1"/>
        <end position="22"/>
    </location>
</feature>
<reference evidence="2 3" key="1">
    <citation type="journal article" date="2023" name="Microbiol. Resour. Announc.">
        <title>Complete Genome Sequence of Imperialibacter roseus strain P4T.</title>
        <authorList>
            <person name="Tizabi D.R."/>
            <person name="Bachvaroff T."/>
            <person name="Hill R.T."/>
        </authorList>
    </citation>
    <scope>NUCLEOTIDE SEQUENCE [LARGE SCALE GENOMIC DNA]</scope>
    <source>
        <strain evidence="2 3">P4T</strain>
    </source>
</reference>
<evidence type="ECO:0000256" key="1">
    <source>
        <dbReference type="SAM" id="SignalP"/>
    </source>
</evidence>
<accession>A0ABZ0IWX6</accession>
<feature type="chain" id="PRO_5045663053" evidence="1">
    <location>
        <begin position="23"/>
        <end position="277"/>
    </location>
</feature>
<dbReference type="EMBL" id="CP136051">
    <property type="protein sequence ID" value="WOK08873.1"/>
    <property type="molecule type" value="Genomic_DNA"/>
</dbReference>
<name>A0ABZ0IWX6_9BACT</name>
<dbReference type="RefSeq" id="WP_317491504.1">
    <property type="nucleotide sequence ID" value="NZ_CP136051.1"/>
</dbReference>
<sequence>MKRLFYALLLSFSILSAGQVSAQVIDEMGDESKLYASTKLVNQFFRRFNGEEDEKGERYYEGNKNFHDPAIRRRYIGILFDNQNTMIPASLKKEFAQEMTDKSGQKFLDFHSGNWMAEVNALFTYQGKEQPVTLFMKLQPQRLGYEWVIEEVYFEPFKKYFHKDTTATKKFLHPMSHELDFMNLRKAFQESENPESYTPDEFAPSYLTLFLYEMKRGTLKFKTVREVKFHFFQLNNWYFEVSQFNRSGYNSGWLISNIVKTSEENKKAIKNYLYGKN</sequence>
<gene>
    <name evidence="2" type="ORF">RT717_09520</name>
</gene>
<evidence type="ECO:0000313" key="3">
    <source>
        <dbReference type="Proteomes" id="UP001302349"/>
    </source>
</evidence>
<evidence type="ECO:0000313" key="2">
    <source>
        <dbReference type="EMBL" id="WOK08873.1"/>
    </source>
</evidence>
<keyword evidence="3" id="KW-1185">Reference proteome</keyword>
<keyword evidence="1" id="KW-0732">Signal</keyword>
<organism evidence="2 3">
    <name type="scientific">Imperialibacter roseus</name>
    <dbReference type="NCBI Taxonomy" id="1324217"/>
    <lineage>
        <taxon>Bacteria</taxon>
        <taxon>Pseudomonadati</taxon>
        <taxon>Bacteroidota</taxon>
        <taxon>Cytophagia</taxon>
        <taxon>Cytophagales</taxon>
        <taxon>Flammeovirgaceae</taxon>
        <taxon>Imperialibacter</taxon>
    </lineage>
</organism>